<dbReference type="Gene3D" id="3.40.1360.10">
    <property type="match status" value="1"/>
</dbReference>
<dbReference type="GO" id="GO:0043822">
    <property type="term" value="F:ribonuclease M5 activity"/>
    <property type="evidence" value="ECO:0007669"/>
    <property type="project" value="TreeGrafter"/>
</dbReference>
<keyword evidence="3" id="KW-1185">Reference proteome</keyword>
<dbReference type="EMBL" id="JACRSN010000003">
    <property type="protein sequence ID" value="MBC8532884.1"/>
    <property type="molecule type" value="Genomic_DNA"/>
</dbReference>
<dbReference type="Pfam" id="PF13331">
    <property type="entry name" value="DUF4093"/>
    <property type="match status" value="1"/>
</dbReference>
<reference evidence="2" key="1">
    <citation type="submission" date="2020-08" db="EMBL/GenBank/DDBJ databases">
        <title>Genome public.</title>
        <authorList>
            <person name="Liu C."/>
            <person name="Sun Q."/>
        </authorList>
    </citation>
    <scope>NUCLEOTIDE SEQUENCE</scope>
    <source>
        <strain evidence="2">NSJ-40</strain>
    </source>
</reference>
<organism evidence="2 3">
    <name type="scientific">Yeguia hominis</name>
    <dbReference type="NCBI Taxonomy" id="2763662"/>
    <lineage>
        <taxon>Bacteria</taxon>
        <taxon>Bacillati</taxon>
        <taxon>Bacillota</taxon>
        <taxon>Clostridia</taxon>
        <taxon>Eubacteriales</taxon>
        <taxon>Yeguiaceae</taxon>
        <taxon>Yeguia</taxon>
    </lineage>
</organism>
<dbReference type="PANTHER" id="PTHR39156">
    <property type="entry name" value="RIBONUCLEASE M5"/>
    <property type="match status" value="1"/>
</dbReference>
<gene>
    <name evidence="2" type="ORF">IAG03_02460</name>
</gene>
<dbReference type="GO" id="GO:0006364">
    <property type="term" value="P:rRNA processing"/>
    <property type="evidence" value="ECO:0007669"/>
    <property type="project" value="TreeGrafter"/>
</dbReference>
<proteinExistence type="predicted"/>
<evidence type="ECO:0000259" key="1">
    <source>
        <dbReference type="Pfam" id="PF13331"/>
    </source>
</evidence>
<accession>A0A926D7P9</accession>
<dbReference type="AlphaFoldDB" id="A0A926D7P9"/>
<feature type="domain" description="Ribonuclease M5 C-terminal" evidence="1">
    <location>
        <begin position="104"/>
        <end position="191"/>
    </location>
</feature>
<dbReference type="Proteomes" id="UP000651482">
    <property type="component" value="Unassembled WGS sequence"/>
</dbReference>
<evidence type="ECO:0000313" key="2">
    <source>
        <dbReference type="EMBL" id="MBC8532884.1"/>
    </source>
</evidence>
<protein>
    <submittedName>
        <fullName evidence="2">DUF4093 domain-containing protein</fullName>
    </submittedName>
</protein>
<dbReference type="PANTHER" id="PTHR39156:SF2">
    <property type="entry name" value="DNA PRIMASE (BACTERIAL TYPE) AND SMALL PRIMASE-LIKE PROTEINS"/>
    <property type="match status" value="1"/>
</dbReference>
<dbReference type="RefSeq" id="WP_249318158.1">
    <property type="nucleotide sequence ID" value="NZ_JACRSN010000003.1"/>
</dbReference>
<comment type="caution">
    <text evidence="2">The sequence shown here is derived from an EMBL/GenBank/DDBJ whole genome shotgun (WGS) entry which is preliminary data.</text>
</comment>
<evidence type="ECO:0000313" key="3">
    <source>
        <dbReference type="Proteomes" id="UP000651482"/>
    </source>
</evidence>
<sequence>MLRIKEAVIVEGKYDKIKLSSLIDALIIETNGFGIFKDRQKRALIQRLAKTRGILVITDSDGAGFVIRNHLAGLVPPGTVKHAYIPELRGKEARKEKPSKEGLLGVEGVPKEVLLQALSRAGVLCEDGAQETCAPKAAITKGDLYEAGLTGSENSAARRQKLLAALQLPQKLSTNGMLSVLNFLLTREEFWAQIASVFGNSTEK</sequence>
<dbReference type="InterPro" id="IPR025156">
    <property type="entry name" value="RNase_M5_C"/>
</dbReference>
<name>A0A926D7P9_9FIRM</name>
<dbReference type="SUPFAM" id="SSF110455">
    <property type="entry name" value="Toprim domain"/>
    <property type="match status" value="1"/>
</dbReference>